<proteinExistence type="predicted"/>
<protein>
    <submittedName>
        <fullName evidence="1">Uncharacterized protein</fullName>
    </submittedName>
</protein>
<reference evidence="1" key="1">
    <citation type="submission" date="2020-08" db="EMBL/GenBank/DDBJ databases">
        <title>Multicomponent nature underlies the extraordinary mechanical properties of spider dragline silk.</title>
        <authorList>
            <person name="Kono N."/>
            <person name="Nakamura H."/>
            <person name="Mori M."/>
            <person name="Yoshida Y."/>
            <person name="Ohtoshi R."/>
            <person name="Malay A.D."/>
            <person name="Moran D.A.P."/>
            <person name="Tomita M."/>
            <person name="Numata K."/>
            <person name="Arakawa K."/>
        </authorList>
    </citation>
    <scope>NUCLEOTIDE SEQUENCE</scope>
</reference>
<organism evidence="1 2">
    <name type="scientific">Trichonephila clavipes</name>
    <name type="common">Golden silk orbweaver</name>
    <name type="synonym">Nephila clavipes</name>
    <dbReference type="NCBI Taxonomy" id="2585209"/>
    <lineage>
        <taxon>Eukaryota</taxon>
        <taxon>Metazoa</taxon>
        <taxon>Ecdysozoa</taxon>
        <taxon>Arthropoda</taxon>
        <taxon>Chelicerata</taxon>
        <taxon>Arachnida</taxon>
        <taxon>Araneae</taxon>
        <taxon>Araneomorphae</taxon>
        <taxon>Entelegynae</taxon>
        <taxon>Araneoidea</taxon>
        <taxon>Nephilidae</taxon>
        <taxon>Trichonephila</taxon>
    </lineage>
</organism>
<evidence type="ECO:0000313" key="1">
    <source>
        <dbReference type="EMBL" id="GFY00275.1"/>
    </source>
</evidence>
<comment type="caution">
    <text evidence="1">The sequence shown here is derived from an EMBL/GenBank/DDBJ whole genome shotgun (WGS) entry which is preliminary data.</text>
</comment>
<keyword evidence="2" id="KW-1185">Reference proteome</keyword>
<evidence type="ECO:0000313" key="2">
    <source>
        <dbReference type="Proteomes" id="UP000887159"/>
    </source>
</evidence>
<name>A0A8X6VBP9_TRICX</name>
<dbReference type="EMBL" id="BMAU01021219">
    <property type="protein sequence ID" value="GFY00275.1"/>
    <property type="molecule type" value="Genomic_DNA"/>
</dbReference>
<sequence>MPFREAPATFGFVAVQHFLEKSAYVAESDAIDFSSKFQKHPYGYQVTKNNHQNDRKIAKKVTNMATKSSKMVTNRVATKFGR</sequence>
<dbReference type="AlphaFoldDB" id="A0A8X6VBP9"/>
<gene>
    <name evidence="1" type="ORF">TNCV_4710771</name>
</gene>
<accession>A0A8X6VBP9</accession>
<dbReference type="Proteomes" id="UP000887159">
    <property type="component" value="Unassembled WGS sequence"/>
</dbReference>